<dbReference type="InterPro" id="IPR003416">
    <property type="entry name" value="MgtC/SapB/SrpB/YhiD_fam"/>
</dbReference>
<evidence type="ECO:0000313" key="10">
    <source>
        <dbReference type="Proteomes" id="UP000467148"/>
    </source>
</evidence>
<dbReference type="PANTHER" id="PTHR33778">
    <property type="entry name" value="PROTEIN MGTC"/>
    <property type="match status" value="1"/>
</dbReference>
<evidence type="ECO:0000256" key="2">
    <source>
        <dbReference type="ARBA" id="ARBA00009298"/>
    </source>
</evidence>
<dbReference type="PANTHER" id="PTHR33778:SF1">
    <property type="entry name" value="MAGNESIUM TRANSPORTER YHID-RELATED"/>
    <property type="match status" value="1"/>
</dbReference>
<evidence type="ECO:0000256" key="7">
    <source>
        <dbReference type="SAM" id="Phobius"/>
    </source>
</evidence>
<evidence type="ECO:0000256" key="5">
    <source>
        <dbReference type="ARBA" id="ARBA00022989"/>
    </source>
</evidence>
<dbReference type="Proteomes" id="UP000467148">
    <property type="component" value="Chromosome"/>
</dbReference>
<sequence length="247" mass="25563">MLTGPAHGTYGGDMQTWLADPSLLGGPGQGTRQILELLIAFGLTALIGLEREVHGKSAGLRTQAIVGTASALILIVSKYGFFDVLNAGTVEVDPSRVAAQIVSGIGFLGAGLIITRQGAVHGLTTAAAIWECAAIGMAAAAGLVKLAIIVTILHFVIVLGFNPLSKRLSGRLAGSVRLRVTYEIDSGVLTQILAACDKHQWSLNDLASAPDGGVLLTLSGSRIRNAPNTIACVTGVTGVRQLDDHHE</sequence>
<evidence type="ECO:0000256" key="1">
    <source>
        <dbReference type="ARBA" id="ARBA00004651"/>
    </source>
</evidence>
<evidence type="ECO:0000313" key="9">
    <source>
        <dbReference type="EMBL" id="BBY67327.1"/>
    </source>
</evidence>
<evidence type="ECO:0000259" key="8">
    <source>
        <dbReference type="Pfam" id="PF02308"/>
    </source>
</evidence>
<gene>
    <name evidence="9" type="ORF">MHEL_55700</name>
</gene>
<organism evidence="9 10">
    <name type="scientific">Mycolicibacterium helvum</name>
    <dbReference type="NCBI Taxonomy" id="1534349"/>
    <lineage>
        <taxon>Bacteria</taxon>
        <taxon>Bacillati</taxon>
        <taxon>Actinomycetota</taxon>
        <taxon>Actinomycetes</taxon>
        <taxon>Mycobacteriales</taxon>
        <taxon>Mycobacteriaceae</taxon>
        <taxon>Mycolicibacterium</taxon>
    </lineage>
</organism>
<evidence type="ECO:0000256" key="6">
    <source>
        <dbReference type="ARBA" id="ARBA00023136"/>
    </source>
</evidence>
<accession>A0A7I7TDS2</accession>
<keyword evidence="5 7" id="KW-1133">Transmembrane helix</keyword>
<proteinExistence type="inferred from homology"/>
<evidence type="ECO:0000256" key="3">
    <source>
        <dbReference type="ARBA" id="ARBA00022475"/>
    </source>
</evidence>
<reference evidence="9 10" key="1">
    <citation type="journal article" date="2019" name="Emerg. Microbes Infect.">
        <title>Comprehensive subspecies identification of 175 nontuberculous mycobacteria species based on 7547 genomic profiles.</title>
        <authorList>
            <person name="Matsumoto Y."/>
            <person name="Kinjo T."/>
            <person name="Motooka D."/>
            <person name="Nabeya D."/>
            <person name="Jung N."/>
            <person name="Uechi K."/>
            <person name="Horii T."/>
            <person name="Iida T."/>
            <person name="Fujita J."/>
            <person name="Nakamura S."/>
        </authorList>
    </citation>
    <scope>NUCLEOTIDE SEQUENCE [LARGE SCALE GENOMIC DNA]</scope>
    <source>
        <strain evidence="9 10">JCM 30396</strain>
    </source>
</reference>
<dbReference type="AlphaFoldDB" id="A0A7I7TDS2"/>
<keyword evidence="6 7" id="KW-0472">Membrane</keyword>
<feature type="transmembrane region" description="Helical" evidence="7">
    <location>
        <begin position="97"/>
        <end position="115"/>
    </location>
</feature>
<comment type="subcellular location">
    <subcellularLocation>
        <location evidence="1">Cell membrane</location>
        <topology evidence="1">Multi-pass membrane protein</topology>
    </subcellularLocation>
</comment>
<dbReference type="KEGG" id="mhev:MHEL_55700"/>
<dbReference type="InterPro" id="IPR049177">
    <property type="entry name" value="MgtC_SapB_SrpB_YhiD_N"/>
</dbReference>
<feature type="transmembrane region" description="Helical" evidence="7">
    <location>
        <begin position="58"/>
        <end position="77"/>
    </location>
</feature>
<keyword evidence="3" id="KW-1003">Cell membrane</keyword>
<dbReference type="EMBL" id="AP022596">
    <property type="protein sequence ID" value="BBY67327.1"/>
    <property type="molecule type" value="Genomic_DNA"/>
</dbReference>
<comment type="similarity">
    <text evidence="2">Belongs to the MgtC/SapB family.</text>
</comment>
<keyword evidence="4 7" id="KW-0812">Transmembrane</keyword>
<dbReference type="GO" id="GO:0005886">
    <property type="term" value="C:plasma membrane"/>
    <property type="evidence" value="ECO:0007669"/>
    <property type="project" value="UniProtKB-SubCell"/>
</dbReference>
<feature type="transmembrane region" description="Helical" evidence="7">
    <location>
        <begin position="146"/>
        <end position="164"/>
    </location>
</feature>
<protein>
    <submittedName>
        <fullName evidence="9">Putative magnesium transport MgtC family protein</fullName>
    </submittedName>
</protein>
<evidence type="ECO:0000256" key="4">
    <source>
        <dbReference type="ARBA" id="ARBA00022692"/>
    </source>
</evidence>
<dbReference type="PRINTS" id="PR01837">
    <property type="entry name" value="MGTCSAPBPROT"/>
</dbReference>
<keyword evidence="10" id="KW-1185">Reference proteome</keyword>
<name>A0A7I7TDS2_9MYCO</name>
<dbReference type="Pfam" id="PF02308">
    <property type="entry name" value="MgtC"/>
    <property type="match status" value="1"/>
</dbReference>
<feature type="domain" description="MgtC/SapB/SrpB/YhiD N-terminal" evidence="8">
    <location>
        <begin position="37"/>
        <end position="166"/>
    </location>
</feature>